<protein>
    <submittedName>
        <fullName evidence="2">AAA domain protein</fullName>
    </submittedName>
</protein>
<proteinExistence type="predicted"/>
<name>J1HLV3_9ACTO</name>
<dbReference type="GO" id="GO:0016887">
    <property type="term" value="F:ATP hydrolysis activity"/>
    <property type="evidence" value="ECO:0007669"/>
    <property type="project" value="InterPro"/>
</dbReference>
<accession>J1HLV3</accession>
<dbReference type="eggNOG" id="COG1106">
    <property type="taxonomic scope" value="Bacteria"/>
</dbReference>
<dbReference type="RefSeq" id="WP_008730135.1">
    <property type="nucleotide sequence ID" value="NZ_AKFT01000038.1"/>
</dbReference>
<dbReference type="Proteomes" id="UP000002941">
    <property type="component" value="Unassembled WGS sequence"/>
</dbReference>
<dbReference type="PATRIC" id="fig|1125718.3.peg.586"/>
<comment type="caution">
    <text evidence="2">The sequence shown here is derived from an EMBL/GenBank/DDBJ whole genome shotgun (WGS) entry which is preliminary data.</text>
</comment>
<gene>
    <name evidence="2" type="ORF">HMPREF1318_2884</name>
</gene>
<reference evidence="2 3" key="1">
    <citation type="submission" date="2012-05" db="EMBL/GenBank/DDBJ databases">
        <authorList>
            <person name="Harkins D.M."/>
            <person name="Madupu R."/>
            <person name="Durkin A.S."/>
            <person name="Torralba M."/>
            <person name="Methe B."/>
            <person name="Sutton G.G."/>
            <person name="Nelson K.E."/>
        </authorList>
    </citation>
    <scope>NUCLEOTIDE SEQUENCE [LARGE SCALE GENOMIC DNA]</scope>
    <source>
        <strain evidence="2 3">F0489</strain>
    </source>
</reference>
<organism evidence="2 3">
    <name type="scientific">Actinomyces massiliensis F0489</name>
    <dbReference type="NCBI Taxonomy" id="1125718"/>
    <lineage>
        <taxon>Bacteria</taxon>
        <taxon>Bacillati</taxon>
        <taxon>Actinomycetota</taxon>
        <taxon>Actinomycetes</taxon>
        <taxon>Actinomycetales</taxon>
        <taxon>Actinomycetaceae</taxon>
        <taxon>Actinomyces</taxon>
    </lineage>
</organism>
<dbReference type="OrthoDB" id="9809324at2"/>
<dbReference type="EMBL" id="AKFT01000038">
    <property type="protein sequence ID" value="EJF46955.1"/>
    <property type="molecule type" value="Genomic_DNA"/>
</dbReference>
<dbReference type="GO" id="GO:0005524">
    <property type="term" value="F:ATP binding"/>
    <property type="evidence" value="ECO:0007669"/>
    <property type="project" value="InterPro"/>
</dbReference>
<dbReference type="PANTHER" id="PTHR40396">
    <property type="entry name" value="ATPASE-LIKE PROTEIN"/>
    <property type="match status" value="1"/>
</dbReference>
<dbReference type="InterPro" id="IPR027417">
    <property type="entry name" value="P-loop_NTPase"/>
</dbReference>
<dbReference type="Pfam" id="PF13304">
    <property type="entry name" value="AAA_21"/>
    <property type="match status" value="2"/>
</dbReference>
<feature type="domain" description="ATPase AAA-type core" evidence="1">
    <location>
        <begin position="243"/>
        <end position="366"/>
    </location>
</feature>
<keyword evidence="3" id="KW-1185">Reference proteome</keyword>
<evidence type="ECO:0000313" key="2">
    <source>
        <dbReference type="EMBL" id="EJF46955.1"/>
    </source>
</evidence>
<feature type="domain" description="ATPase AAA-type core" evidence="1">
    <location>
        <begin position="44"/>
        <end position="137"/>
    </location>
</feature>
<evidence type="ECO:0000313" key="3">
    <source>
        <dbReference type="Proteomes" id="UP000002941"/>
    </source>
</evidence>
<dbReference type="PANTHER" id="PTHR40396:SF1">
    <property type="entry name" value="ATPASE AAA-TYPE CORE DOMAIN-CONTAINING PROTEIN"/>
    <property type="match status" value="1"/>
</dbReference>
<dbReference type="InterPro" id="IPR003959">
    <property type="entry name" value="ATPase_AAA_core"/>
</dbReference>
<evidence type="ECO:0000259" key="1">
    <source>
        <dbReference type="Pfam" id="PF13304"/>
    </source>
</evidence>
<dbReference type="Gene3D" id="3.40.50.300">
    <property type="entry name" value="P-loop containing nucleotide triphosphate hydrolases"/>
    <property type="match status" value="2"/>
</dbReference>
<dbReference type="AlphaFoldDB" id="J1HLV3"/>
<dbReference type="SUPFAM" id="SSF52540">
    <property type="entry name" value="P-loop containing nucleoside triphosphate hydrolases"/>
    <property type="match status" value="1"/>
</dbReference>
<sequence>MLLDFTVSNFQCFRDEAQLSFVRPSLKTQVPKPPQTWADVTFRIAAVFGANASGKSTLLSAASMLSGAISKPGLLLYHPHATAAVERSTTYDVNFVADGVRYHYEVEASVWGIHSESLHAFPKGTARHLFTRTQADAEAPIEVKVGPALKGPTAEVKRLLTPTDLMLAVAARYDHATLRPVAQGLRAGSTVVKVLREESDQRLWLQWVMARMVEDPSKWSAIIRALASTADLGITDVEAREEEIPPELLRRVRAMLAAGAGDDELREIPKDAVPSVQRSLVFTHTDGDGSSFELGLGAQSAGTITWLATAAPAIEALVRGSLLVVDELDASLHPALTAAIVTMFKDPDLNRTGAQILFSTHDATLLGNSPARLLEPGEVWFCEKDGGSSEVFPLSDFDSRPGNNEQKRYLAGRFGALPDVDLFRLLSRDVLGAAVPQKG</sequence>